<protein>
    <submittedName>
        <fullName evidence="2">Uncharacterized protein</fullName>
    </submittedName>
</protein>
<keyword evidence="3" id="KW-1185">Reference proteome</keyword>
<feature type="compositionally biased region" description="Polar residues" evidence="1">
    <location>
        <begin position="60"/>
        <end position="72"/>
    </location>
</feature>
<dbReference type="EMBL" id="SRLO01000100">
    <property type="protein sequence ID" value="TNN75769.1"/>
    <property type="molecule type" value="Genomic_DNA"/>
</dbReference>
<feature type="region of interest" description="Disordered" evidence="1">
    <location>
        <begin position="1"/>
        <end position="39"/>
    </location>
</feature>
<dbReference type="AlphaFoldDB" id="A0A4Z2ICH5"/>
<reference evidence="2 3" key="1">
    <citation type="submission" date="2019-03" db="EMBL/GenBank/DDBJ databases">
        <title>First draft genome of Liparis tanakae, snailfish: a comprehensive survey of snailfish specific genes.</title>
        <authorList>
            <person name="Kim W."/>
            <person name="Song I."/>
            <person name="Jeong J.-H."/>
            <person name="Kim D."/>
            <person name="Kim S."/>
            <person name="Ryu S."/>
            <person name="Song J.Y."/>
            <person name="Lee S.K."/>
        </authorList>
    </citation>
    <scope>NUCLEOTIDE SEQUENCE [LARGE SCALE GENOMIC DNA]</scope>
    <source>
        <tissue evidence="2">Muscle</tissue>
    </source>
</reference>
<evidence type="ECO:0000256" key="1">
    <source>
        <dbReference type="SAM" id="MobiDB-lite"/>
    </source>
</evidence>
<evidence type="ECO:0000313" key="3">
    <source>
        <dbReference type="Proteomes" id="UP000314294"/>
    </source>
</evidence>
<proteinExistence type="predicted"/>
<organism evidence="2 3">
    <name type="scientific">Liparis tanakae</name>
    <name type="common">Tanaka's snailfish</name>
    <dbReference type="NCBI Taxonomy" id="230148"/>
    <lineage>
        <taxon>Eukaryota</taxon>
        <taxon>Metazoa</taxon>
        <taxon>Chordata</taxon>
        <taxon>Craniata</taxon>
        <taxon>Vertebrata</taxon>
        <taxon>Euteleostomi</taxon>
        <taxon>Actinopterygii</taxon>
        <taxon>Neopterygii</taxon>
        <taxon>Teleostei</taxon>
        <taxon>Neoteleostei</taxon>
        <taxon>Acanthomorphata</taxon>
        <taxon>Eupercaria</taxon>
        <taxon>Perciformes</taxon>
        <taxon>Cottioidei</taxon>
        <taxon>Cottales</taxon>
        <taxon>Liparidae</taxon>
        <taxon>Liparis</taxon>
    </lineage>
</organism>
<name>A0A4Z2ICH5_9TELE</name>
<comment type="caution">
    <text evidence="2">The sequence shown here is derived from an EMBL/GenBank/DDBJ whole genome shotgun (WGS) entry which is preliminary data.</text>
</comment>
<sequence>MKLTLGSDKGDLERSEMVRPEVRRVQRESAGSGRPSFSHRMVGFGYPDAMQGNSTTCPTWTSPDWKLSSSDGVDSVGAI</sequence>
<accession>A0A4Z2ICH5</accession>
<evidence type="ECO:0000313" key="2">
    <source>
        <dbReference type="EMBL" id="TNN75769.1"/>
    </source>
</evidence>
<dbReference type="Proteomes" id="UP000314294">
    <property type="component" value="Unassembled WGS sequence"/>
</dbReference>
<gene>
    <name evidence="2" type="ORF">EYF80_014132</name>
</gene>
<feature type="compositionally biased region" description="Basic and acidic residues" evidence="1">
    <location>
        <begin position="8"/>
        <end position="27"/>
    </location>
</feature>
<feature type="region of interest" description="Disordered" evidence="1">
    <location>
        <begin position="60"/>
        <end position="79"/>
    </location>
</feature>